<dbReference type="Proteomes" id="UP000077734">
    <property type="component" value="Unassembled WGS sequence"/>
</dbReference>
<proteinExistence type="predicted"/>
<dbReference type="AlphaFoldDB" id="A0AA91D9U9"/>
<name>A0AA91D9U9_9GAMM</name>
<reference evidence="2 3" key="1">
    <citation type="submission" date="2016-03" db="EMBL/GenBank/DDBJ databases">
        <authorList>
            <person name="Heylen K."/>
            <person name="De Vos P."/>
            <person name="Vekeman B."/>
        </authorList>
    </citation>
    <scope>NUCLEOTIDE SEQUENCE [LARGE SCALE GENOMIC DNA]</scope>
    <source>
        <strain evidence="2 3">R-49807</strain>
    </source>
</reference>
<keyword evidence="1" id="KW-0472">Membrane</keyword>
<gene>
    <name evidence="2" type="ORF">A1356_18960</name>
</gene>
<comment type="caution">
    <text evidence="2">The sequence shown here is derived from an EMBL/GenBank/DDBJ whole genome shotgun (WGS) entry which is preliminary data.</text>
</comment>
<keyword evidence="1" id="KW-1133">Transmembrane helix</keyword>
<keyword evidence="3" id="KW-1185">Reference proteome</keyword>
<protein>
    <submittedName>
        <fullName evidence="2">Uncharacterized protein</fullName>
    </submittedName>
</protein>
<accession>A0AA91D9U9</accession>
<evidence type="ECO:0000313" key="3">
    <source>
        <dbReference type="Proteomes" id="UP000077734"/>
    </source>
</evidence>
<organism evidence="2 3">
    <name type="scientific">Methylomonas koyamae</name>
    <dbReference type="NCBI Taxonomy" id="702114"/>
    <lineage>
        <taxon>Bacteria</taxon>
        <taxon>Pseudomonadati</taxon>
        <taxon>Pseudomonadota</taxon>
        <taxon>Gammaproteobacteria</taxon>
        <taxon>Methylococcales</taxon>
        <taxon>Methylococcaceae</taxon>
        <taxon>Methylomonas</taxon>
    </lineage>
</organism>
<dbReference type="EMBL" id="LUUL01000118">
    <property type="protein sequence ID" value="OAI22725.1"/>
    <property type="molecule type" value="Genomic_DNA"/>
</dbReference>
<feature type="transmembrane region" description="Helical" evidence="1">
    <location>
        <begin position="12"/>
        <end position="38"/>
    </location>
</feature>
<keyword evidence="1" id="KW-0812">Transmembrane</keyword>
<sequence length="75" mass="8466">MLDNVDYSTLISALLTVFAALVILSLLVIGYDLIIQVITPKKLDFKRYQSAVIRKERRLGRSLTKSEADKLSSRP</sequence>
<evidence type="ECO:0000313" key="2">
    <source>
        <dbReference type="EMBL" id="OAI22725.1"/>
    </source>
</evidence>
<evidence type="ECO:0000256" key="1">
    <source>
        <dbReference type="SAM" id="Phobius"/>
    </source>
</evidence>